<comment type="catalytic activity">
    <reaction evidence="13 17">
        <text>L-leucine + 2-oxoglutarate = 4-methyl-2-oxopentanoate + L-glutamate</text>
        <dbReference type="Rhea" id="RHEA:18321"/>
        <dbReference type="ChEBI" id="CHEBI:16810"/>
        <dbReference type="ChEBI" id="CHEBI:17865"/>
        <dbReference type="ChEBI" id="CHEBI:29985"/>
        <dbReference type="ChEBI" id="CHEBI:57427"/>
        <dbReference type="EC" id="2.6.1.42"/>
    </reaction>
</comment>
<keyword evidence="7 17" id="KW-0028">Amino-acid biosynthesis</keyword>
<comment type="pathway">
    <text evidence="2">Amino-acid biosynthesis; L-isoleucine biosynthesis; L-isoleucine from 2-oxobutanoate: step 4/4.</text>
</comment>
<keyword evidence="10 17" id="KW-0100">Branched-chain amino acid biosynthesis</keyword>
<keyword evidence="6 17" id="KW-0032">Aminotransferase</keyword>
<dbReference type="GO" id="GO:0004084">
    <property type="term" value="F:branched-chain-amino-acid transaminase activity"/>
    <property type="evidence" value="ECO:0007669"/>
    <property type="project" value="UniProtKB-EC"/>
</dbReference>
<dbReference type="EC" id="2.6.1.42" evidence="17"/>
<evidence type="ECO:0000256" key="1">
    <source>
        <dbReference type="ARBA" id="ARBA00001933"/>
    </source>
</evidence>
<evidence type="ECO:0000256" key="4">
    <source>
        <dbReference type="ARBA" id="ARBA00005072"/>
    </source>
</evidence>
<dbReference type="PROSITE" id="PS00770">
    <property type="entry name" value="AA_TRANSFER_CLASS_4"/>
    <property type="match status" value="1"/>
</dbReference>
<evidence type="ECO:0000256" key="5">
    <source>
        <dbReference type="ARBA" id="ARBA00009320"/>
    </source>
</evidence>
<protein>
    <recommendedName>
        <fullName evidence="17">Branched-chain-amino-acid aminotransferase</fullName>
        <ecNumber evidence="17">2.6.1.42</ecNumber>
    </recommendedName>
</protein>
<comment type="similarity">
    <text evidence="5 15">Belongs to the class-IV pyridoxal-phosphate-dependent aminotransferase family.</text>
</comment>
<keyword evidence="19" id="KW-1185">Reference proteome</keyword>
<evidence type="ECO:0000256" key="15">
    <source>
        <dbReference type="RuleBase" id="RU004106"/>
    </source>
</evidence>
<accession>A0AAE3GQ15</accession>
<evidence type="ECO:0000256" key="2">
    <source>
        <dbReference type="ARBA" id="ARBA00004824"/>
    </source>
</evidence>
<evidence type="ECO:0000313" key="19">
    <source>
        <dbReference type="Proteomes" id="UP001206128"/>
    </source>
</evidence>
<evidence type="ECO:0000256" key="6">
    <source>
        <dbReference type="ARBA" id="ARBA00022576"/>
    </source>
</evidence>
<evidence type="ECO:0000256" key="12">
    <source>
        <dbReference type="ARBA" id="ARBA00048798"/>
    </source>
</evidence>
<name>A0AAE3GQ15_9PSEU</name>
<dbReference type="PIRSF" id="PIRSF006468">
    <property type="entry name" value="BCAT1"/>
    <property type="match status" value="1"/>
</dbReference>
<organism evidence="18 19">
    <name type="scientific">Goodfellowiella coeruleoviolacea</name>
    <dbReference type="NCBI Taxonomy" id="334858"/>
    <lineage>
        <taxon>Bacteria</taxon>
        <taxon>Bacillati</taxon>
        <taxon>Actinomycetota</taxon>
        <taxon>Actinomycetes</taxon>
        <taxon>Pseudonocardiales</taxon>
        <taxon>Pseudonocardiaceae</taxon>
        <taxon>Goodfellowiella</taxon>
    </lineage>
</organism>
<evidence type="ECO:0000256" key="9">
    <source>
        <dbReference type="ARBA" id="ARBA00022898"/>
    </source>
</evidence>
<dbReference type="PANTHER" id="PTHR11825:SF44">
    <property type="entry name" value="BRANCHED-CHAIN-AMINO-ACID AMINOTRANSFERASE"/>
    <property type="match status" value="1"/>
</dbReference>
<proteinExistence type="inferred from homology"/>
<comment type="catalytic activity">
    <reaction evidence="11 17">
        <text>L-valine + 2-oxoglutarate = 3-methyl-2-oxobutanoate + L-glutamate</text>
        <dbReference type="Rhea" id="RHEA:24813"/>
        <dbReference type="ChEBI" id="CHEBI:11851"/>
        <dbReference type="ChEBI" id="CHEBI:16810"/>
        <dbReference type="ChEBI" id="CHEBI:29985"/>
        <dbReference type="ChEBI" id="CHEBI:57762"/>
        <dbReference type="EC" id="2.6.1.42"/>
    </reaction>
</comment>
<comment type="pathway">
    <text evidence="3">Amino-acid biosynthesis; L-valine biosynthesis; L-valine from pyruvate: step 4/4.</text>
</comment>
<dbReference type="AlphaFoldDB" id="A0AAE3GQ15"/>
<dbReference type="Gene3D" id="3.30.470.10">
    <property type="match status" value="1"/>
</dbReference>
<dbReference type="InterPro" id="IPR001544">
    <property type="entry name" value="Aminotrans_IV"/>
</dbReference>
<keyword evidence="8 17" id="KW-0808">Transferase</keyword>
<dbReference type="InterPro" id="IPR036038">
    <property type="entry name" value="Aminotransferase-like"/>
</dbReference>
<evidence type="ECO:0000256" key="3">
    <source>
        <dbReference type="ARBA" id="ARBA00004931"/>
    </source>
</evidence>
<dbReference type="RefSeq" id="WP_253779832.1">
    <property type="nucleotide sequence ID" value="NZ_JAMTCK010000024.1"/>
</dbReference>
<dbReference type="Proteomes" id="UP001206128">
    <property type="component" value="Unassembled WGS sequence"/>
</dbReference>
<gene>
    <name evidence="18" type="ORF">LX83_006956</name>
</gene>
<evidence type="ECO:0000256" key="16">
    <source>
        <dbReference type="RuleBase" id="RU004516"/>
    </source>
</evidence>
<dbReference type="InterPro" id="IPR005786">
    <property type="entry name" value="B_amino_transII"/>
</dbReference>
<sequence>MTELAIADRTLPAGDRITDDELRTRCARPAFGRVLTEHMVSLRWTVDRGWHDAEVVPYGPLSVDPAMVGLHYGQVVFEGMKAFRHADGHAVLFRPHDHGARFADSARRLAMPELPVDTFVAAARALVRADERWVPFEPARSLYLRPIMFATDPVLALAPGREYRFLLLAMVTENFFGADSPPVSVWASTRYSRAAPGGTGGAKCAGNYAPAFLAQQEAAEHGCQQVVWLDAAEHRWVEEMGGMNIFWVHVQGEETTLVTPPLTGTLLPGVTRRSLLTLARDEGFRVEERPVALDDWQRLTETGAFAEAFACGTAAAVTPIGRVVAEGREWTVGDGTAGPVSARMRTALTDVQRGLVPDRHGWLVNAAPDESKGGFLTFG</sequence>
<dbReference type="GO" id="GO:0008652">
    <property type="term" value="P:amino acid biosynthetic process"/>
    <property type="evidence" value="ECO:0007669"/>
    <property type="project" value="UniProtKB-KW"/>
</dbReference>
<comment type="caution">
    <text evidence="18">The sequence shown here is derived from an EMBL/GenBank/DDBJ whole genome shotgun (WGS) entry which is preliminary data.</text>
</comment>
<evidence type="ECO:0000256" key="17">
    <source>
        <dbReference type="RuleBase" id="RU004517"/>
    </source>
</evidence>
<evidence type="ECO:0000256" key="7">
    <source>
        <dbReference type="ARBA" id="ARBA00022605"/>
    </source>
</evidence>
<comment type="catalytic activity">
    <reaction evidence="12 17">
        <text>L-isoleucine + 2-oxoglutarate = (S)-3-methyl-2-oxopentanoate + L-glutamate</text>
        <dbReference type="Rhea" id="RHEA:24801"/>
        <dbReference type="ChEBI" id="CHEBI:16810"/>
        <dbReference type="ChEBI" id="CHEBI:29985"/>
        <dbReference type="ChEBI" id="CHEBI:35146"/>
        <dbReference type="ChEBI" id="CHEBI:58045"/>
        <dbReference type="EC" id="2.6.1.42"/>
    </reaction>
</comment>
<dbReference type="Pfam" id="PF01063">
    <property type="entry name" value="Aminotran_4"/>
    <property type="match status" value="1"/>
</dbReference>
<dbReference type="NCBIfam" id="NF009897">
    <property type="entry name" value="PRK13357.1"/>
    <property type="match status" value="1"/>
</dbReference>
<dbReference type="InterPro" id="IPR033939">
    <property type="entry name" value="BCAT_family"/>
</dbReference>
<dbReference type="NCBIfam" id="TIGR01123">
    <property type="entry name" value="ilvE_II"/>
    <property type="match status" value="1"/>
</dbReference>
<dbReference type="EMBL" id="JAMTCK010000024">
    <property type="protein sequence ID" value="MCP2170068.1"/>
    <property type="molecule type" value="Genomic_DNA"/>
</dbReference>
<comment type="pathway">
    <text evidence="4">Amino-acid biosynthesis; L-leucine biosynthesis; L-leucine from 3-methyl-2-oxobutanoate: step 4/4.</text>
</comment>
<dbReference type="InterPro" id="IPR043131">
    <property type="entry name" value="BCAT-like_N"/>
</dbReference>
<dbReference type="CDD" id="cd01557">
    <property type="entry name" value="BCAT_beta_family"/>
    <property type="match status" value="1"/>
</dbReference>
<comment type="cofactor">
    <cofactor evidence="1 16">
        <name>pyridoxal 5'-phosphate</name>
        <dbReference type="ChEBI" id="CHEBI:597326"/>
    </cofactor>
</comment>
<reference evidence="18" key="1">
    <citation type="submission" date="2022-06" db="EMBL/GenBank/DDBJ databases">
        <title>Genomic Encyclopedia of Archaeal and Bacterial Type Strains, Phase II (KMG-II): from individual species to whole genera.</title>
        <authorList>
            <person name="Goeker M."/>
        </authorList>
    </citation>
    <scope>NUCLEOTIDE SEQUENCE</scope>
    <source>
        <strain evidence="18">DSM 43935</strain>
    </source>
</reference>
<evidence type="ECO:0000256" key="11">
    <source>
        <dbReference type="ARBA" id="ARBA00048212"/>
    </source>
</evidence>
<evidence type="ECO:0000313" key="18">
    <source>
        <dbReference type="EMBL" id="MCP2170068.1"/>
    </source>
</evidence>
<feature type="modified residue" description="N6-(pyridoxal phosphate)lysine" evidence="14">
    <location>
        <position position="203"/>
    </location>
</feature>
<dbReference type="InterPro" id="IPR043132">
    <property type="entry name" value="BCAT-like_C"/>
</dbReference>
<dbReference type="InterPro" id="IPR018300">
    <property type="entry name" value="Aminotrans_IV_CS"/>
</dbReference>
<dbReference type="PANTHER" id="PTHR11825">
    <property type="entry name" value="SUBGROUP IIII AMINOTRANSFERASE"/>
    <property type="match status" value="1"/>
</dbReference>
<keyword evidence="9 16" id="KW-0663">Pyridoxal phosphate</keyword>
<evidence type="ECO:0000256" key="14">
    <source>
        <dbReference type="PIRSR" id="PIRSR006468-1"/>
    </source>
</evidence>
<evidence type="ECO:0000256" key="8">
    <source>
        <dbReference type="ARBA" id="ARBA00022679"/>
    </source>
</evidence>
<evidence type="ECO:0000256" key="10">
    <source>
        <dbReference type="ARBA" id="ARBA00023304"/>
    </source>
</evidence>
<dbReference type="SUPFAM" id="SSF56752">
    <property type="entry name" value="D-aminoacid aminotransferase-like PLP-dependent enzymes"/>
    <property type="match status" value="1"/>
</dbReference>
<dbReference type="Gene3D" id="3.20.10.10">
    <property type="entry name" value="D-amino Acid Aminotransferase, subunit A, domain 2"/>
    <property type="match status" value="1"/>
</dbReference>
<dbReference type="GO" id="GO:0009082">
    <property type="term" value="P:branched-chain amino acid biosynthetic process"/>
    <property type="evidence" value="ECO:0007669"/>
    <property type="project" value="UniProtKB-KW"/>
</dbReference>
<evidence type="ECO:0000256" key="13">
    <source>
        <dbReference type="ARBA" id="ARBA00049229"/>
    </source>
</evidence>